<dbReference type="SUPFAM" id="SSF53335">
    <property type="entry name" value="S-adenosyl-L-methionine-dependent methyltransferases"/>
    <property type="match status" value="2"/>
</dbReference>
<evidence type="ECO:0000256" key="1">
    <source>
        <dbReference type="ARBA" id="ARBA00006594"/>
    </source>
</evidence>
<dbReference type="AlphaFoldDB" id="A0ABD6BPF7"/>
<dbReference type="InterPro" id="IPR002941">
    <property type="entry name" value="DNA_methylase_N4/N6"/>
</dbReference>
<dbReference type="GO" id="GO:0008168">
    <property type="term" value="F:methyltransferase activity"/>
    <property type="evidence" value="ECO:0007669"/>
    <property type="project" value="UniProtKB-KW"/>
</dbReference>
<sequence length="948" mass="107315">MTQNEDSDKTPKPLKIEGPLPSTATGIESIKESYSDSMSPHRRIFKWFARRPTTTTRLAVLASVLPPDTSNNELLKLMCVGPKADIEGDIEDYVIRKEATKDSRDGSVEEHFGYEYPHRRTPSESELSDLHDKLRNHWDGDLPTVLDPTAGGGTIPFESARYGFPTVSNELNPVAWLLNKVILEYARNIGSLESEVKEWAGKIDDIVHENISEFFPTKNGVEASYYFRTYSISCPSCGSRFPLANRWWFDKNKDIAIKPVYESGEPSYRIVEASDESSFDPDNGNISGGDAECPHCGVVTERDSVVERFQAGEYEYEVCGIKYVDKVNGTKYHSPTEEDAKAIEASESQVDNDLRLSTFLRDDRYIGYYDRAGPYGITQWRDLFTSRQLLSHVAYLDAFKEVEEDIKSKYDDETAEAVLVLLTLIGSRQINHNSRLAPIRTQFGFVDNMLGNNNFSFQWTFGESNMLAGGKSYQSWTENVLQYYERVVEYYPESVRGDRNDVQLHQGDAGDLPLDSDSIQAVVIDPPYGDNIIYSEISDAFYVWQRQYLNDIFPGKFSQSETNKQDEAVENPALDDEQSSAEETSARQRYEDKMRSIFSEAYRVLEPGGVITIYFTDKEIGAWDSLTMSIMDSGFTITATHTISSESPSRIGVQGQSSADSSLLLTCRKPTEPENGKSTPTLWSDIRSQTQQAARDKAAELLDSGLNLTKTDVIIGAFGPTLRVFTEAYPVLDKHDNPVRPKQALEEARKSVTEELIERELSDNLDNVDALSKWYILSWLVYEAESIPYDEARQLGLGVGVQIDDIKQDTKIWGKSRDQLLLKGQEYRVRDYTALEAGEKRRKRGYPIDPRDEAFNHNIDAVHATLNVLKTKGSDFTWNWLKDRDLQNDSSFRRTVKTLIQVLPNEHDDYELLVNLASGETGELLDIDVGFLSDSDEEEQSRTTLQDF</sequence>
<evidence type="ECO:0000259" key="5">
    <source>
        <dbReference type="Pfam" id="PF01555"/>
    </source>
</evidence>
<dbReference type="Gene3D" id="3.40.50.150">
    <property type="entry name" value="Vaccinia Virus protein VP39"/>
    <property type="match status" value="1"/>
</dbReference>
<proteinExistence type="inferred from homology"/>
<evidence type="ECO:0000313" key="7">
    <source>
        <dbReference type="Proteomes" id="UP001597139"/>
    </source>
</evidence>
<comment type="caution">
    <text evidence="6">The sequence shown here is derived from an EMBL/GenBank/DDBJ whole genome shotgun (WGS) entry which is preliminary data.</text>
</comment>
<dbReference type="GO" id="GO:0032259">
    <property type="term" value="P:methylation"/>
    <property type="evidence" value="ECO:0007669"/>
    <property type="project" value="UniProtKB-KW"/>
</dbReference>
<dbReference type="InterPro" id="IPR002052">
    <property type="entry name" value="DNA_methylase_N6_adenine_CS"/>
</dbReference>
<keyword evidence="7" id="KW-1185">Reference proteome</keyword>
<reference evidence="6 7" key="1">
    <citation type="journal article" date="2019" name="Int. J. Syst. Evol. Microbiol.">
        <title>The Global Catalogue of Microorganisms (GCM) 10K type strain sequencing project: providing services to taxonomists for standard genome sequencing and annotation.</title>
        <authorList>
            <consortium name="The Broad Institute Genomics Platform"/>
            <consortium name="The Broad Institute Genome Sequencing Center for Infectious Disease"/>
            <person name="Wu L."/>
            <person name="Ma J."/>
        </authorList>
    </citation>
    <scope>NUCLEOTIDE SEQUENCE [LARGE SCALE GENOMIC DNA]</scope>
    <source>
        <strain evidence="6 7">CGMCC 1.12859</strain>
    </source>
</reference>
<gene>
    <name evidence="6" type="ORF">ACFSAU_05850</name>
</gene>
<dbReference type="EMBL" id="JBHUCZ010000002">
    <property type="protein sequence ID" value="MFD1567007.1"/>
    <property type="molecule type" value="Genomic_DNA"/>
</dbReference>
<comment type="similarity">
    <text evidence="1">Belongs to the N(4)/N(6)-methyltransferase family.</text>
</comment>
<organism evidence="6 7">
    <name type="scientific">Halolamina litorea</name>
    <dbReference type="NCBI Taxonomy" id="1515593"/>
    <lineage>
        <taxon>Archaea</taxon>
        <taxon>Methanobacteriati</taxon>
        <taxon>Methanobacteriota</taxon>
        <taxon>Stenosarchaea group</taxon>
        <taxon>Halobacteria</taxon>
        <taxon>Halobacteriales</taxon>
        <taxon>Haloferacaceae</taxon>
    </lineage>
</organism>
<evidence type="ECO:0000256" key="2">
    <source>
        <dbReference type="ARBA" id="ARBA00022603"/>
    </source>
</evidence>
<keyword evidence="3" id="KW-0808">Transferase</keyword>
<feature type="region of interest" description="Disordered" evidence="4">
    <location>
        <begin position="560"/>
        <end position="588"/>
    </location>
</feature>
<dbReference type="InterPro" id="IPR029063">
    <property type="entry name" value="SAM-dependent_MTases_sf"/>
</dbReference>
<name>A0ABD6BPF7_9EURY</name>
<dbReference type="PROSITE" id="PS00092">
    <property type="entry name" value="N6_MTASE"/>
    <property type="match status" value="1"/>
</dbReference>
<protein>
    <submittedName>
        <fullName evidence="6">DUF1156 domain-containing protein</fullName>
    </submittedName>
</protein>
<evidence type="ECO:0000313" key="6">
    <source>
        <dbReference type="EMBL" id="MFD1567007.1"/>
    </source>
</evidence>
<feature type="region of interest" description="Disordered" evidence="4">
    <location>
        <begin position="1"/>
        <end position="34"/>
    </location>
</feature>
<evidence type="ECO:0000256" key="4">
    <source>
        <dbReference type="SAM" id="MobiDB-lite"/>
    </source>
</evidence>
<feature type="domain" description="DNA methylase N-4/N-6" evidence="5">
    <location>
        <begin position="519"/>
        <end position="646"/>
    </location>
</feature>
<keyword evidence="2" id="KW-0489">Methyltransferase</keyword>
<dbReference type="Pfam" id="PF01555">
    <property type="entry name" value="N6_N4_Mtase"/>
    <property type="match status" value="1"/>
</dbReference>
<feature type="compositionally biased region" description="Basic and acidic residues" evidence="4">
    <location>
        <begin position="1"/>
        <end position="15"/>
    </location>
</feature>
<evidence type="ECO:0000256" key="3">
    <source>
        <dbReference type="ARBA" id="ARBA00022679"/>
    </source>
</evidence>
<dbReference type="Proteomes" id="UP001597139">
    <property type="component" value="Unassembled WGS sequence"/>
</dbReference>
<accession>A0ABD6BPF7</accession>
<dbReference type="RefSeq" id="WP_267646549.1">
    <property type="nucleotide sequence ID" value="NZ_JANHGR010000001.1"/>
</dbReference>